<gene>
    <name evidence="1" type="ORF">SAMN04488113_12340</name>
</gene>
<accession>A0A1H6TS58</accession>
<sequence>MAVYLLLVLAFTVLLYCVYAIMKLQKDIKKLNQSLWNDEYSIERNTHNIEALAWDVYLLSCEDDNNTQEE</sequence>
<dbReference type="Proteomes" id="UP000198564">
    <property type="component" value="Unassembled WGS sequence"/>
</dbReference>
<dbReference type="AlphaFoldDB" id="A0A1H6TS58"/>
<dbReference type="STRING" id="1130080.SAMN04488113_12340"/>
<protein>
    <submittedName>
        <fullName evidence="1">Uncharacterized protein</fullName>
    </submittedName>
</protein>
<reference evidence="2" key="1">
    <citation type="submission" date="2016-10" db="EMBL/GenBank/DDBJ databases">
        <authorList>
            <person name="Varghese N."/>
            <person name="Submissions S."/>
        </authorList>
    </citation>
    <scope>NUCLEOTIDE SEQUENCE [LARGE SCALE GENOMIC DNA]</scope>
    <source>
        <strain evidence="2">DSM 25751</strain>
    </source>
</reference>
<name>A0A1H6TS58_9LACT</name>
<evidence type="ECO:0000313" key="2">
    <source>
        <dbReference type="Proteomes" id="UP000198564"/>
    </source>
</evidence>
<proteinExistence type="predicted"/>
<dbReference type="EMBL" id="FNYW01000023">
    <property type="protein sequence ID" value="SEI82851.1"/>
    <property type="molecule type" value="Genomic_DNA"/>
</dbReference>
<keyword evidence="2" id="KW-1185">Reference proteome</keyword>
<dbReference type="RefSeq" id="WP_091635113.1">
    <property type="nucleotide sequence ID" value="NZ_FNYW01000023.1"/>
</dbReference>
<organism evidence="1 2">
    <name type="scientific">Alkalibacterium gilvum</name>
    <dbReference type="NCBI Taxonomy" id="1130080"/>
    <lineage>
        <taxon>Bacteria</taxon>
        <taxon>Bacillati</taxon>
        <taxon>Bacillota</taxon>
        <taxon>Bacilli</taxon>
        <taxon>Lactobacillales</taxon>
        <taxon>Carnobacteriaceae</taxon>
        <taxon>Alkalibacterium</taxon>
    </lineage>
</organism>
<evidence type="ECO:0000313" key="1">
    <source>
        <dbReference type="EMBL" id="SEI82851.1"/>
    </source>
</evidence>